<keyword evidence="5" id="KW-0805">Transcription regulation</keyword>
<evidence type="ECO:0000256" key="6">
    <source>
        <dbReference type="ARBA" id="ARBA00023125"/>
    </source>
</evidence>
<dbReference type="InterPro" id="IPR003340">
    <property type="entry name" value="B3_DNA-bd"/>
</dbReference>
<evidence type="ECO:0000313" key="12">
    <source>
        <dbReference type="EMBL" id="CAH9125125.1"/>
    </source>
</evidence>
<keyword evidence="13" id="KW-1185">Reference proteome</keyword>
<keyword evidence="4" id="KW-0862">Zinc</keyword>
<dbReference type="GO" id="GO:0006355">
    <property type="term" value="P:regulation of DNA-templated transcription"/>
    <property type="evidence" value="ECO:0007669"/>
    <property type="project" value="UniProtKB-ARBA"/>
</dbReference>
<dbReference type="InterPro" id="IPR011124">
    <property type="entry name" value="Znf_CW"/>
</dbReference>
<keyword evidence="8" id="KW-0539">Nucleus</keyword>
<dbReference type="InterPro" id="IPR015300">
    <property type="entry name" value="DNA-bd_pseudobarrel_sf"/>
</dbReference>
<dbReference type="EMBL" id="CAMAPF010000935">
    <property type="protein sequence ID" value="CAH9125125.1"/>
    <property type="molecule type" value="Genomic_DNA"/>
</dbReference>
<evidence type="ECO:0000256" key="9">
    <source>
        <dbReference type="SAM" id="MobiDB-lite"/>
    </source>
</evidence>
<dbReference type="Gene3D" id="3.30.40.100">
    <property type="match status" value="1"/>
</dbReference>
<keyword evidence="6" id="KW-0238">DNA-binding</keyword>
<evidence type="ECO:0000256" key="8">
    <source>
        <dbReference type="ARBA" id="ARBA00023242"/>
    </source>
</evidence>
<dbReference type="SMART" id="SM01019">
    <property type="entry name" value="B3"/>
    <property type="match status" value="1"/>
</dbReference>
<evidence type="ECO:0000259" key="10">
    <source>
        <dbReference type="PROSITE" id="PS50863"/>
    </source>
</evidence>
<dbReference type="InterPro" id="IPR057743">
    <property type="entry name" value="Zfn_VAL1-3_N"/>
</dbReference>
<evidence type="ECO:0000256" key="3">
    <source>
        <dbReference type="ARBA" id="ARBA00022771"/>
    </source>
</evidence>
<dbReference type="Proteomes" id="UP001152523">
    <property type="component" value="Unassembled WGS sequence"/>
</dbReference>
<evidence type="ECO:0000256" key="1">
    <source>
        <dbReference type="ARBA" id="ARBA00004123"/>
    </source>
</evidence>
<keyword evidence="2" id="KW-0479">Metal-binding</keyword>
<dbReference type="Pfam" id="PF07496">
    <property type="entry name" value="zf-CW"/>
    <property type="match status" value="1"/>
</dbReference>
<evidence type="ECO:0000256" key="4">
    <source>
        <dbReference type="ARBA" id="ARBA00022833"/>
    </source>
</evidence>
<accession>A0AAV0EMN9</accession>
<dbReference type="Pfam" id="PF25813">
    <property type="entry name" value="zf_VAL1_N"/>
    <property type="match status" value="1"/>
</dbReference>
<organism evidence="12 13">
    <name type="scientific">Cuscuta epithymum</name>
    <dbReference type="NCBI Taxonomy" id="186058"/>
    <lineage>
        <taxon>Eukaryota</taxon>
        <taxon>Viridiplantae</taxon>
        <taxon>Streptophyta</taxon>
        <taxon>Embryophyta</taxon>
        <taxon>Tracheophyta</taxon>
        <taxon>Spermatophyta</taxon>
        <taxon>Magnoliopsida</taxon>
        <taxon>eudicotyledons</taxon>
        <taxon>Gunneridae</taxon>
        <taxon>Pentapetalae</taxon>
        <taxon>asterids</taxon>
        <taxon>lamiids</taxon>
        <taxon>Solanales</taxon>
        <taxon>Convolvulaceae</taxon>
        <taxon>Cuscuteae</taxon>
        <taxon>Cuscuta</taxon>
        <taxon>Cuscuta subgen. Cuscuta</taxon>
    </lineage>
</organism>
<dbReference type="FunFam" id="2.40.330.10:FF:000006">
    <property type="entry name" value="B3 domain-containing transcription repressor VAL1"/>
    <property type="match status" value="1"/>
</dbReference>
<dbReference type="PANTHER" id="PTHR46245:SF2">
    <property type="entry name" value="B3 DOMAIN-CONTAINING TRANSCRIPTION REPRESSOR VAL2"/>
    <property type="match status" value="1"/>
</dbReference>
<proteinExistence type="predicted"/>
<feature type="compositionally biased region" description="Basic residues" evidence="9">
    <location>
        <begin position="506"/>
        <end position="515"/>
    </location>
</feature>
<sequence>MGSRECMNGLCRANLTVQCKKGWPLRSGELSTLCSTCGTAYEQLVFCDMFHLNATGWRECSSCGKHLHCGCIASSSWIELLESGGVCCINCVKSSQIEMVPIQEKDKRCGTATSGGEEMSMSGGCDTQKPINMVLDDDPGNIAHKPSFPSQNDTRCKTPSQLKLEDIFHPTGESGSMLPTSCNQELFDSPQHPLYQYYNGVPGSPVQTNLSISLCARLGNKSTIGTGGTLLDERKLGKLISSNVQGPGHLLPNPPKYIIAAGLETTSGMVPQIPVARFPVEGRIKNQMLPRYWPRITDQELQQISGHSNSTIIPLFEKVLSASDAGRIGRLVLPKACAEAYLPPISQPEGLPLKIQDINGKEWVFQFRFWPNNNSRMYVLEGVTPCIQSMQLQAGDTVIFSRMDPEGKLLMGFRKASSAIPAQDANLGVMPCGISSSETVFSAVTENVPSMSGYSGLLQSSSGSRDVFPNASYKHLYGGDMNWDFNEKVGKNNGDGPHSLSLITPGRKRSRNVGSKSKRLLINRQDAFELKLSWEEIQDMLRPPLSARLTTVNIEDHEFEEYEEPPVFAKRSIFTVRLSGEQEQWAQCDNCLKWRRLPADYLLPPQWTCQENIWDLCRCSCSASDELAPQELEFLLKSDIERNKQRTEMNHKTVNARGPSDGRVDEQELVSTSVATTTRHPRHRPGCSCIVCIQPPSGKGKHQPSCMCNVCLTVKRRFKTLMMRKKKRQSEREAELAQMNRFLWGPAKQEEMAEVEDGIFLGRAKSQLRLADKEKRYGSDLQPLSQSSDMFVKTCEPLLDLNFHPDREAAAGSSSSSSSRISMMCLLQQASLPLHNYLKQNGLTSLASEQQGTAGSHVVPQDGQEIEVQVPEDQCINNSTAIQEHDRNDLSGRNEYAKVP</sequence>
<feature type="region of interest" description="Disordered" evidence="9">
    <location>
        <begin position="496"/>
        <end position="515"/>
    </location>
</feature>
<evidence type="ECO:0000313" key="13">
    <source>
        <dbReference type="Proteomes" id="UP001152523"/>
    </source>
</evidence>
<keyword evidence="3" id="KW-0863">Zinc-finger</keyword>
<dbReference type="GO" id="GO:0005634">
    <property type="term" value="C:nucleus"/>
    <property type="evidence" value="ECO:0007669"/>
    <property type="project" value="UniProtKB-SubCell"/>
</dbReference>
<dbReference type="PROSITE" id="PS51050">
    <property type="entry name" value="ZF_CW"/>
    <property type="match status" value="1"/>
</dbReference>
<feature type="domain" description="CW-type" evidence="11">
    <location>
        <begin position="579"/>
        <end position="629"/>
    </location>
</feature>
<reference evidence="12" key="1">
    <citation type="submission" date="2022-07" db="EMBL/GenBank/DDBJ databases">
        <authorList>
            <person name="Macas J."/>
            <person name="Novak P."/>
            <person name="Neumann P."/>
        </authorList>
    </citation>
    <scope>NUCLEOTIDE SEQUENCE</scope>
</reference>
<dbReference type="Gene3D" id="2.40.330.10">
    <property type="entry name" value="DNA-binding pseudobarrel domain"/>
    <property type="match status" value="1"/>
</dbReference>
<keyword evidence="7" id="KW-0804">Transcription</keyword>
<feature type="region of interest" description="Disordered" evidence="9">
    <location>
        <begin position="848"/>
        <end position="900"/>
    </location>
</feature>
<dbReference type="Pfam" id="PF02362">
    <property type="entry name" value="B3"/>
    <property type="match status" value="1"/>
</dbReference>
<evidence type="ECO:0000256" key="2">
    <source>
        <dbReference type="ARBA" id="ARBA00022723"/>
    </source>
</evidence>
<dbReference type="GO" id="GO:0008270">
    <property type="term" value="F:zinc ion binding"/>
    <property type="evidence" value="ECO:0007669"/>
    <property type="project" value="UniProtKB-KW"/>
</dbReference>
<comment type="subcellular location">
    <subcellularLocation>
        <location evidence="1">Nucleus</location>
    </subcellularLocation>
</comment>
<name>A0AAV0EMN9_9ASTE</name>
<protein>
    <submittedName>
        <fullName evidence="12">Uncharacterized protein</fullName>
    </submittedName>
</protein>
<dbReference type="PANTHER" id="PTHR46245">
    <property type="entry name" value="B3 DOMAIN-CONTAINING PROTEIN OS07G0563300"/>
    <property type="match status" value="1"/>
</dbReference>
<dbReference type="GO" id="GO:0003677">
    <property type="term" value="F:DNA binding"/>
    <property type="evidence" value="ECO:0007669"/>
    <property type="project" value="UniProtKB-KW"/>
</dbReference>
<dbReference type="PROSITE" id="PS50863">
    <property type="entry name" value="B3"/>
    <property type="match status" value="1"/>
</dbReference>
<feature type="compositionally biased region" description="Basic and acidic residues" evidence="9">
    <location>
        <begin position="883"/>
        <end position="900"/>
    </location>
</feature>
<evidence type="ECO:0000259" key="11">
    <source>
        <dbReference type="PROSITE" id="PS51050"/>
    </source>
</evidence>
<evidence type="ECO:0000256" key="5">
    <source>
        <dbReference type="ARBA" id="ARBA00023015"/>
    </source>
</evidence>
<comment type="caution">
    <text evidence="12">The sequence shown here is derived from an EMBL/GenBank/DDBJ whole genome shotgun (WGS) entry which is preliminary data.</text>
</comment>
<gene>
    <name evidence="12" type="ORF">CEPIT_LOCUS26508</name>
</gene>
<evidence type="ECO:0000256" key="7">
    <source>
        <dbReference type="ARBA" id="ARBA00023163"/>
    </source>
</evidence>
<feature type="domain" description="TF-B3" evidence="10">
    <location>
        <begin position="316"/>
        <end position="417"/>
    </location>
</feature>
<dbReference type="AlphaFoldDB" id="A0AAV0EMN9"/>
<dbReference type="SUPFAM" id="SSF101936">
    <property type="entry name" value="DNA-binding pseudobarrel domain"/>
    <property type="match status" value="1"/>
</dbReference>
<dbReference type="CDD" id="cd10017">
    <property type="entry name" value="B3_DNA"/>
    <property type="match status" value="1"/>
</dbReference>